<dbReference type="InterPro" id="IPR015943">
    <property type="entry name" value="WD40/YVTN_repeat-like_dom_sf"/>
</dbReference>
<evidence type="ECO:0000313" key="4">
    <source>
        <dbReference type="Proteomes" id="UP000265703"/>
    </source>
</evidence>
<evidence type="ECO:0000259" key="2">
    <source>
        <dbReference type="Pfam" id="PF12894"/>
    </source>
</evidence>
<sequence length="430" mass="47504">MTTSEFSVNRTFSLLGNGETTGKKLLDINHHVGSVTSVGERGSPIISTRRMSVGGLSTSIPSKNSNSPNFGNAKKSKLKGINLSWKTKSPSQEDLKNWTRFLSTNSEEMSNSMQFTFNDLKLRTFQGHGSAVRSIDINEHSRLIVSGSKDRTVKLWSLNIHHGIENSLNEPYSECLKTYTEHKKNTIVDVHFVSGGGSGLGSRIVSCDGQVHVWDPETGTTLYKFGNLKTPYLSIKPIFRTRYLVGGLSDTTITFFDTMSHNSLLHSWKSSPGFAGTIKIVCINPSETLIAVGFANGTISLLESRTGTLIYNWKAGDTDIVHLKFYANNRLVSCAPADHMICIWDTDNCSLLNTIKVNSDIVALNMYKDEVITINNSNTITFFPLNEHFQTYSSKFKSSTIKSSITCLGILPINQLLILGCLEGDLFLYA</sequence>
<keyword evidence="1" id="KW-0853">WD repeat</keyword>
<comment type="caution">
    <text evidence="3">The sequence shown here is derived from an EMBL/GenBank/DDBJ whole genome shotgun (WGS) entry which is preliminary data.</text>
</comment>
<gene>
    <name evidence="3" type="ORF">C1645_76701</name>
</gene>
<dbReference type="SUPFAM" id="SSF50978">
    <property type="entry name" value="WD40 repeat-like"/>
    <property type="match status" value="1"/>
</dbReference>
<evidence type="ECO:0000313" key="3">
    <source>
        <dbReference type="EMBL" id="RIA98649.1"/>
    </source>
</evidence>
<accession>A0A397TML2</accession>
<feature type="domain" description="Anaphase-promoting complex subunit 4-like WD40" evidence="2">
    <location>
        <begin position="275"/>
        <end position="326"/>
    </location>
</feature>
<dbReference type="STRING" id="658196.A0A397TML2"/>
<dbReference type="PROSITE" id="PS50294">
    <property type="entry name" value="WD_REPEATS_REGION"/>
    <property type="match status" value="1"/>
</dbReference>
<name>A0A397TML2_9GLOM</name>
<dbReference type="Gene3D" id="2.130.10.10">
    <property type="entry name" value="YVTN repeat-like/Quinoprotein amine dehydrogenase"/>
    <property type="match status" value="2"/>
</dbReference>
<evidence type="ECO:0000256" key="1">
    <source>
        <dbReference type="PROSITE-ProRule" id="PRU00221"/>
    </source>
</evidence>
<dbReference type="InterPro" id="IPR036322">
    <property type="entry name" value="WD40_repeat_dom_sf"/>
</dbReference>
<dbReference type="InterPro" id="IPR001680">
    <property type="entry name" value="WD40_rpt"/>
</dbReference>
<protein>
    <submittedName>
        <fullName evidence="3">WD40-repeat-containing domain protein</fullName>
    </submittedName>
</protein>
<reference evidence="3 4" key="1">
    <citation type="submission" date="2018-06" db="EMBL/GenBank/DDBJ databases">
        <title>Comparative genomics reveals the genomic features of Rhizophagus irregularis, R. cerebriforme, R. diaphanum and Gigaspora rosea, and their symbiotic lifestyle signature.</title>
        <authorList>
            <person name="Morin E."/>
            <person name="San Clemente H."/>
            <person name="Chen E.C.H."/>
            <person name="De La Providencia I."/>
            <person name="Hainaut M."/>
            <person name="Kuo A."/>
            <person name="Kohler A."/>
            <person name="Murat C."/>
            <person name="Tang N."/>
            <person name="Roy S."/>
            <person name="Loubradou J."/>
            <person name="Henrissat B."/>
            <person name="Grigoriev I.V."/>
            <person name="Corradi N."/>
            <person name="Roux C."/>
            <person name="Martin F.M."/>
        </authorList>
    </citation>
    <scope>NUCLEOTIDE SEQUENCE [LARGE SCALE GENOMIC DNA]</scope>
    <source>
        <strain evidence="3 4">DAOM 227022</strain>
    </source>
</reference>
<dbReference type="EMBL" id="QKYT01000013">
    <property type="protein sequence ID" value="RIA98649.1"/>
    <property type="molecule type" value="Genomic_DNA"/>
</dbReference>
<keyword evidence="4" id="KW-1185">Reference proteome</keyword>
<dbReference type="Pfam" id="PF00400">
    <property type="entry name" value="WD40"/>
    <property type="match status" value="2"/>
</dbReference>
<feature type="repeat" description="WD" evidence="1">
    <location>
        <begin position="125"/>
        <end position="159"/>
    </location>
</feature>
<dbReference type="Pfam" id="PF12894">
    <property type="entry name" value="ANAPC4_WD40"/>
    <property type="match status" value="1"/>
</dbReference>
<dbReference type="PANTHER" id="PTHR46866:SF1">
    <property type="entry name" value="GH12955P"/>
    <property type="match status" value="1"/>
</dbReference>
<dbReference type="PROSITE" id="PS50082">
    <property type="entry name" value="WD_REPEATS_2"/>
    <property type="match status" value="1"/>
</dbReference>
<dbReference type="SMART" id="SM00320">
    <property type="entry name" value="WD40"/>
    <property type="match status" value="5"/>
</dbReference>
<dbReference type="Proteomes" id="UP000265703">
    <property type="component" value="Unassembled WGS sequence"/>
</dbReference>
<dbReference type="OrthoDB" id="26681at2759"/>
<organism evidence="3 4">
    <name type="scientific">Glomus cerebriforme</name>
    <dbReference type="NCBI Taxonomy" id="658196"/>
    <lineage>
        <taxon>Eukaryota</taxon>
        <taxon>Fungi</taxon>
        <taxon>Fungi incertae sedis</taxon>
        <taxon>Mucoromycota</taxon>
        <taxon>Glomeromycotina</taxon>
        <taxon>Glomeromycetes</taxon>
        <taxon>Glomerales</taxon>
        <taxon>Glomeraceae</taxon>
        <taxon>Glomus</taxon>
    </lineage>
</organism>
<dbReference type="AlphaFoldDB" id="A0A397TML2"/>
<proteinExistence type="predicted"/>
<dbReference type="PANTHER" id="PTHR46866">
    <property type="entry name" value="GH12955P"/>
    <property type="match status" value="1"/>
</dbReference>
<dbReference type="InterPro" id="IPR024977">
    <property type="entry name" value="Apc4-like_WD40_dom"/>
</dbReference>